<dbReference type="InterPro" id="IPR050060">
    <property type="entry name" value="Phosphoglucosamine_mutase"/>
</dbReference>
<dbReference type="InterPro" id="IPR016055">
    <property type="entry name" value="A-D-PHexomutase_a/b/a-I/II/III"/>
</dbReference>
<evidence type="ECO:0000256" key="3">
    <source>
        <dbReference type="ARBA" id="ARBA00022723"/>
    </source>
</evidence>
<accession>A0ABW2GDW0</accession>
<evidence type="ECO:0000259" key="9">
    <source>
        <dbReference type="Pfam" id="PF00408"/>
    </source>
</evidence>
<dbReference type="CDD" id="cd05802">
    <property type="entry name" value="GlmM"/>
    <property type="match status" value="1"/>
</dbReference>
<protein>
    <recommendedName>
        <fullName evidence="6 8">Phosphoglucosamine mutase</fullName>
        <ecNumber evidence="6 8">5.4.2.10</ecNumber>
    </recommendedName>
</protein>
<gene>
    <name evidence="6 13" type="primary">glmM</name>
    <name evidence="13" type="ORF">ACFQLX_12170</name>
</gene>
<dbReference type="HAMAP" id="MF_01554_B">
    <property type="entry name" value="GlmM_B"/>
    <property type="match status" value="1"/>
</dbReference>
<dbReference type="SUPFAM" id="SSF55957">
    <property type="entry name" value="Phosphoglucomutase, C-terminal domain"/>
    <property type="match status" value="1"/>
</dbReference>
<dbReference type="Pfam" id="PF02880">
    <property type="entry name" value="PGM_PMM_III"/>
    <property type="match status" value="1"/>
</dbReference>
<comment type="similarity">
    <text evidence="1 6 7">Belongs to the phosphohexose mutase family.</text>
</comment>
<comment type="cofactor">
    <cofactor evidence="6">
        <name>Mg(2+)</name>
        <dbReference type="ChEBI" id="CHEBI:18420"/>
    </cofactor>
    <text evidence="6">Binds 1 Mg(2+) ion per subunit.</text>
</comment>
<keyword evidence="14" id="KW-1185">Reference proteome</keyword>
<dbReference type="InterPro" id="IPR016066">
    <property type="entry name" value="A-D-PHexomutase_CS"/>
</dbReference>
<proteinExistence type="inferred from homology"/>
<dbReference type="Pfam" id="PF00408">
    <property type="entry name" value="PGM_PMM_IV"/>
    <property type="match status" value="1"/>
</dbReference>
<dbReference type="Proteomes" id="UP001596413">
    <property type="component" value="Unassembled WGS sequence"/>
</dbReference>
<evidence type="ECO:0000256" key="7">
    <source>
        <dbReference type="RuleBase" id="RU004326"/>
    </source>
</evidence>
<comment type="caution">
    <text evidence="13">The sequence shown here is derived from an EMBL/GenBank/DDBJ whole genome shotgun (WGS) entry which is preliminary data.</text>
</comment>
<dbReference type="PRINTS" id="PR00509">
    <property type="entry name" value="PGMPMM"/>
</dbReference>
<dbReference type="Pfam" id="PF02879">
    <property type="entry name" value="PGM_PMM_II"/>
    <property type="match status" value="1"/>
</dbReference>
<dbReference type="PANTHER" id="PTHR42946:SF1">
    <property type="entry name" value="PHOSPHOGLUCOMUTASE (ALPHA-D-GLUCOSE-1,6-BISPHOSPHATE-DEPENDENT)"/>
    <property type="match status" value="1"/>
</dbReference>
<dbReference type="Gene3D" id="3.30.310.50">
    <property type="entry name" value="Alpha-D-phosphohexomutase, C-terminal domain"/>
    <property type="match status" value="1"/>
</dbReference>
<feature type="binding site" evidence="6">
    <location>
        <position position="258"/>
    </location>
    <ligand>
        <name>Mg(2+)</name>
        <dbReference type="ChEBI" id="CHEBI:18420"/>
    </ligand>
</feature>
<evidence type="ECO:0000256" key="8">
    <source>
        <dbReference type="RuleBase" id="RU004327"/>
    </source>
</evidence>
<evidence type="ECO:0000313" key="14">
    <source>
        <dbReference type="Proteomes" id="UP001596413"/>
    </source>
</evidence>
<dbReference type="InterPro" id="IPR005844">
    <property type="entry name" value="A-D-PHexomutase_a/b/a-I"/>
</dbReference>
<dbReference type="InterPro" id="IPR005841">
    <property type="entry name" value="Alpha-D-phosphohexomutase_SF"/>
</dbReference>
<dbReference type="PANTHER" id="PTHR42946">
    <property type="entry name" value="PHOSPHOHEXOSE MUTASE"/>
    <property type="match status" value="1"/>
</dbReference>
<evidence type="ECO:0000313" key="13">
    <source>
        <dbReference type="EMBL" id="MFC7218915.1"/>
    </source>
</evidence>
<name>A0ABW2GDW0_9ACTN</name>
<dbReference type="EC" id="5.4.2.10" evidence="6 8"/>
<dbReference type="NCBIfam" id="TIGR01455">
    <property type="entry name" value="glmM"/>
    <property type="match status" value="1"/>
</dbReference>
<comment type="function">
    <text evidence="6 8">Catalyzes the conversion of glucosamine-6-phosphate to glucosamine-1-phosphate.</text>
</comment>
<dbReference type="RefSeq" id="WP_386414398.1">
    <property type="nucleotide sequence ID" value="NZ_JBHSZO010000016.1"/>
</dbReference>
<feature type="domain" description="Alpha-D-phosphohexomutase alpha/beta/alpha" evidence="12">
    <location>
        <begin position="271"/>
        <end position="381"/>
    </location>
</feature>
<evidence type="ECO:0000256" key="6">
    <source>
        <dbReference type="HAMAP-Rule" id="MF_01554"/>
    </source>
</evidence>
<evidence type="ECO:0000256" key="2">
    <source>
        <dbReference type="ARBA" id="ARBA00022553"/>
    </source>
</evidence>
<keyword evidence="2 6" id="KW-0597">Phosphoprotein</keyword>
<feature type="domain" description="Alpha-D-phosphohexomutase alpha/beta/alpha" evidence="11">
    <location>
        <begin position="172"/>
        <end position="267"/>
    </location>
</feature>
<dbReference type="InterPro" id="IPR005846">
    <property type="entry name" value="A-D-PHexomutase_a/b/a-III"/>
</dbReference>
<feature type="binding site" description="via phosphate group" evidence="6">
    <location>
        <position position="112"/>
    </location>
    <ligand>
        <name>Mg(2+)</name>
        <dbReference type="ChEBI" id="CHEBI:18420"/>
    </ligand>
</feature>
<reference evidence="14" key="1">
    <citation type="journal article" date="2019" name="Int. J. Syst. Evol. Microbiol.">
        <title>The Global Catalogue of Microorganisms (GCM) 10K type strain sequencing project: providing services to taxonomists for standard genome sequencing and annotation.</title>
        <authorList>
            <consortium name="The Broad Institute Genomics Platform"/>
            <consortium name="The Broad Institute Genome Sequencing Center for Infectious Disease"/>
            <person name="Wu L."/>
            <person name="Ma J."/>
        </authorList>
    </citation>
    <scope>NUCLEOTIDE SEQUENCE [LARGE SCALE GENOMIC DNA]</scope>
    <source>
        <strain evidence="14">CGMCC 1.13681</strain>
    </source>
</reference>
<feature type="binding site" evidence="6">
    <location>
        <position position="256"/>
    </location>
    <ligand>
        <name>Mg(2+)</name>
        <dbReference type="ChEBI" id="CHEBI:18420"/>
    </ligand>
</feature>
<feature type="modified residue" description="Phosphoserine" evidence="6">
    <location>
        <position position="112"/>
    </location>
</feature>
<dbReference type="InterPro" id="IPR006352">
    <property type="entry name" value="GlmM_bact"/>
</dbReference>
<keyword evidence="3 6" id="KW-0479">Metal-binding</keyword>
<dbReference type="PROSITE" id="PS00710">
    <property type="entry name" value="PGM_PMM"/>
    <property type="match status" value="1"/>
</dbReference>
<evidence type="ECO:0000259" key="12">
    <source>
        <dbReference type="Pfam" id="PF02880"/>
    </source>
</evidence>
<comment type="PTM">
    <text evidence="6">Activated by phosphorylation.</text>
</comment>
<dbReference type="GO" id="GO:0008966">
    <property type="term" value="F:phosphoglucosamine mutase activity"/>
    <property type="evidence" value="ECO:0007669"/>
    <property type="project" value="UniProtKB-EC"/>
</dbReference>
<dbReference type="InterPro" id="IPR005845">
    <property type="entry name" value="A-D-PHexomutase_a/b/a-II"/>
</dbReference>
<evidence type="ECO:0000256" key="4">
    <source>
        <dbReference type="ARBA" id="ARBA00022842"/>
    </source>
</evidence>
<comment type="catalytic activity">
    <reaction evidence="6 8">
        <text>alpha-D-glucosamine 1-phosphate = D-glucosamine 6-phosphate</text>
        <dbReference type="Rhea" id="RHEA:23424"/>
        <dbReference type="ChEBI" id="CHEBI:58516"/>
        <dbReference type="ChEBI" id="CHEBI:58725"/>
        <dbReference type="EC" id="5.4.2.10"/>
    </reaction>
</comment>
<feature type="active site" description="Phosphoserine intermediate" evidence="6">
    <location>
        <position position="112"/>
    </location>
</feature>
<feature type="domain" description="Alpha-D-phosphohexomutase C-terminal" evidence="9">
    <location>
        <begin position="387"/>
        <end position="453"/>
    </location>
</feature>
<feature type="domain" description="Alpha-D-phosphohexomutase alpha/beta/alpha" evidence="10">
    <location>
        <begin position="3"/>
        <end position="145"/>
    </location>
</feature>
<sequence length="460" mass="47056">MARLFGTDGVRGVANADLTAELALGLSVAAAHVLARIAEAAPSGSSAGAGARPKAVVGRDPRASGEFLEAAVVAGLASAGVDVLRVGVLPTPAVAHLTAVLGADLGVMLSASHNPMPDNGIKFIARGGHKLSDELEDAIEEVYARHAHGEPWTRPTGAGVGRITDHAEGFDTYVAHLLGVLPNRLDGLKVVIDGAHGAAARVSPTAFATAGAEIVTIGDDPTGLNINDGYGSTHLDKLRAAVLEHGADLGVAHDGDADRCLAVDADGNEVDGDQILAVLALAMREAGTLREDTVVATVMSNLGFKLALEREGLTLIQAAVGDRYVLEELKRGGFALGGEQSGHVIALDHATTGDGTLTGLLLAARVAATGRTLAELAGVMERLPQVLVNVPDVDRSRVATCAELQHAVREAEAELGATGRVLLRPSGTEPLVRVMVEAADIDQARAVAGRLADVVKSTLG</sequence>
<dbReference type="InterPro" id="IPR005843">
    <property type="entry name" value="A-D-PHexomutase_C"/>
</dbReference>
<evidence type="ECO:0000259" key="10">
    <source>
        <dbReference type="Pfam" id="PF02878"/>
    </source>
</evidence>
<organism evidence="13 14">
    <name type="scientific">Streptomyces polyrhachis</name>
    <dbReference type="NCBI Taxonomy" id="1282885"/>
    <lineage>
        <taxon>Bacteria</taxon>
        <taxon>Bacillati</taxon>
        <taxon>Actinomycetota</taxon>
        <taxon>Actinomycetes</taxon>
        <taxon>Kitasatosporales</taxon>
        <taxon>Streptomycetaceae</taxon>
        <taxon>Streptomyces</taxon>
    </lineage>
</organism>
<dbReference type="SUPFAM" id="SSF53738">
    <property type="entry name" value="Phosphoglucomutase, first 3 domains"/>
    <property type="match status" value="3"/>
</dbReference>
<dbReference type="Gene3D" id="3.40.120.10">
    <property type="entry name" value="Alpha-D-Glucose-1,6-Bisphosphate, subunit A, domain 3"/>
    <property type="match status" value="3"/>
</dbReference>
<keyword evidence="5 6" id="KW-0413">Isomerase</keyword>
<evidence type="ECO:0000256" key="1">
    <source>
        <dbReference type="ARBA" id="ARBA00010231"/>
    </source>
</evidence>
<evidence type="ECO:0000256" key="5">
    <source>
        <dbReference type="ARBA" id="ARBA00023235"/>
    </source>
</evidence>
<feature type="binding site" evidence="6">
    <location>
        <position position="254"/>
    </location>
    <ligand>
        <name>Mg(2+)</name>
        <dbReference type="ChEBI" id="CHEBI:18420"/>
    </ligand>
</feature>
<dbReference type="Pfam" id="PF02878">
    <property type="entry name" value="PGM_PMM_I"/>
    <property type="match status" value="1"/>
</dbReference>
<dbReference type="EMBL" id="JBHSZO010000016">
    <property type="protein sequence ID" value="MFC7218915.1"/>
    <property type="molecule type" value="Genomic_DNA"/>
</dbReference>
<dbReference type="InterPro" id="IPR036900">
    <property type="entry name" value="A-D-PHexomutase_C_sf"/>
</dbReference>
<keyword evidence="4 6" id="KW-0460">Magnesium</keyword>
<evidence type="ECO:0000259" key="11">
    <source>
        <dbReference type="Pfam" id="PF02879"/>
    </source>
</evidence>